<feature type="region of interest" description="Disordered" evidence="1">
    <location>
        <begin position="375"/>
        <end position="395"/>
    </location>
</feature>
<feature type="compositionally biased region" description="Polar residues" evidence="1">
    <location>
        <begin position="382"/>
        <end position="395"/>
    </location>
</feature>
<proteinExistence type="predicted"/>
<dbReference type="GO" id="GO:0005576">
    <property type="term" value="C:extracellular region"/>
    <property type="evidence" value="ECO:0007669"/>
    <property type="project" value="TreeGrafter"/>
</dbReference>
<evidence type="ECO:0000313" key="5">
    <source>
        <dbReference type="Proteomes" id="UP000281738"/>
    </source>
</evidence>
<dbReference type="PANTHER" id="PTHR33371">
    <property type="entry name" value="INTERMEMBRANE PHOSPHOLIPID TRANSPORT SYSTEM BINDING PROTEIN MLAD-RELATED"/>
    <property type="match status" value="1"/>
</dbReference>
<feature type="domain" description="Mammalian cell entry C-terminal" evidence="3">
    <location>
        <begin position="115"/>
        <end position="328"/>
    </location>
</feature>
<dbReference type="InterPro" id="IPR052336">
    <property type="entry name" value="MlaD_Phospholipid_Transporter"/>
</dbReference>
<dbReference type="Pfam" id="PF02470">
    <property type="entry name" value="MlaD"/>
    <property type="match status" value="1"/>
</dbReference>
<keyword evidence="5" id="KW-1185">Reference proteome</keyword>
<name>A0A3N2CQJ0_9ACTN</name>
<evidence type="ECO:0000259" key="2">
    <source>
        <dbReference type="Pfam" id="PF02470"/>
    </source>
</evidence>
<gene>
    <name evidence="4" type="ORF">EDD33_0413</name>
</gene>
<protein>
    <submittedName>
        <fullName evidence="4">Phospholipid/cholesterol/gamma-HCH transport system substrate-binding protein</fullName>
    </submittedName>
</protein>
<accession>A0A3N2CQJ0</accession>
<evidence type="ECO:0000313" key="4">
    <source>
        <dbReference type="EMBL" id="ROR89584.1"/>
    </source>
</evidence>
<evidence type="ECO:0000256" key="1">
    <source>
        <dbReference type="SAM" id="MobiDB-lite"/>
    </source>
</evidence>
<dbReference type="Pfam" id="PF11887">
    <property type="entry name" value="Mce4_CUP1"/>
    <property type="match status" value="1"/>
</dbReference>
<dbReference type="InterPro" id="IPR024516">
    <property type="entry name" value="Mce_C"/>
</dbReference>
<dbReference type="AlphaFoldDB" id="A0A3N2CQJ0"/>
<sequence>MNHRFLGIVFIGLLILGVWLVSAIFGQKFTDFDRVALTTSNAGLNLPEKADVKIRGVIVGQVMSAESEGDGAKLELGIKPDSIGQIPRNVSAAILPKTLFGEKYVDLTVPEQPSSKPLQAGDAIKQTDLPVEVEKVLNDLYPLLRAVQPAELNYTLNALAEALEGRGDKLGEGLVTLDGYLKRMNPELPALLDDLRLLASVTDTYADVFPQLADTLRNTTKTGNTLVSKEQKLNAFLVDLTSFSDTTTGFLNDNGNNLIRLSQLSEPIVALLARYSSTFPCMLEGLVKQVPRLASTFRGYIFHIDLELLPNQPRGYTRADTPVYGASNAPNCAGLPNPPIPYPKFPNLDDGVDGIGKGGQRATPGFAAGGTATEAAATSIGQPNRSRMSVGPSGTPSQKALINSLLAPSLGVPVDEMSDVSTLLFAPAFSGTEVSVR</sequence>
<evidence type="ECO:0000259" key="3">
    <source>
        <dbReference type="Pfam" id="PF11887"/>
    </source>
</evidence>
<dbReference type="NCBIfam" id="TIGR00996">
    <property type="entry name" value="Mtu_fam_mce"/>
    <property type="match status" value="1"/>
</dbReference>
<comment type="caution">
    <text evidence="4">The sequence shown here is derived from an EMBL/GenBank/DDBJ whole genome shotgun (WGS) entry which is preliminary data.</text>
</comment>
<dbReference type="OrthoDB" id="3460188at2"/>
<dbReference type="PANTHER" id="PTHR33371:SF19">
    <property type="entry name" value="MCE-FAMILY PROTEIN MCE4A"/>
    <property type="match status" value="1"/>
</dbReference>
<dbReference type="GO" id="GO:0051701">
    <property type="term" value="P:biological process involved in interaction with host"/>
    <property type="evidence" value="ECO:0007669"/>
    <property type="project" value="TreeGrafter"/>
</dbReference>
<dbReference type="InterPro" id="IPR005693">
    <property type="entry name" value="Mce"/>
</dbReference>
<dbReference type="Proteomes" id="UP000281738">
    <property type="component" value="Unassembled WGS sequence"/>
</dbReference>
<organism evidence="4 5">
    <name type="scientific">Nocardioides aurantiacus</name>
    <dbReference type="NCBI Taxonomy" id="86796"/>
    <lineage>
        <taxon>Bacteria</taxon>
        <taxon>Bacillati</taxon>
        <taxon>Actinomycetota</taxon>
        <taxon>Actinomycetes</taxon>
        <taxon>Propionibacteriales</taxon>
        <taxon>Nocardioidaceae</taxon>
        <taxon>Nocardioides</taxon>
    </lineage>
</organism>
<reference evidence="4 5" key="1">
    <citation type="submission" date="2018-11" db="EMBL/GenBank/DDBJ databases">
        <title>Sequencing the genomes of 1000 actinobacteria strains.</title>
        <authorList>
            <person name="Klenk H.-P."/>
        </authorList>
    </citation>
    <scope>NUCLEOTIDE SEQUENCE [LARGE SCALE GENOMIC DNA]</scope>
    <source>
        <strain evidence="4 5">DSM 12652</strain>
    </source>
</reference>
<dbReference type="EMBL" id="RKHO01000001">
    <property type="protein sequence ID" value="ROR89584.1"/>
    <property type="molecule type" value="Genomic_DNA"/>
</dbReference>
<dbReference type="InterPro" id="IPR003399">
    <property type="entry name" value="Mce/MlaD"/>
</dbReference>
<feature type="domain" description="Mce/MlaD" evidence="2">
    <location>
        <begin position="34"/>
        <end position="108"/>
    </location>
</feature>